<comment type="caution">
    <text evidence="11">The sequence shown here is derived from an EMBL/GenBank/DDBJ whole genome shotgun (WGS) entry which is preliminary data.</text>
</comment>
<evidence type="ECO:0000259" key="8">
    <source>
        <dbReference type="PROSITE" id="PS50089"/>
    </source>
</evidence>
<dbReference type="InterPro" id="IPR001650">
    <property type="entry name" value="Helicase_C-like"/>
</dbReference>
<feature type="domain" description="RING-type" evidence="8">
    <location>
        <begin position="1021"/>
        <end position="1063"/>
    </location>
</feature>
<feature type="region of interest" description="Disordered" evidence="7">
    <location>
        <begin position="1"/>
        <end position="88"/>
    </location>
</feature>
<evidence type="ECO:0000256" key="6">
    <source>
        <dbReference type="PROSITE-ProRule" id="PRU00175"/>
    </source>
</evidence>
<evidence type="ECO:0000256" key="5">
    <source>
        <dbReference type="ARBA" id="ARBA00022840"/>
    </source>
</evidence>
<evidence type="ECO:0000313" key="12">
    <source>
        <dbReference type="Proteomes" id="UP000660262"/>
    </source>
</evidence>
<dbReference type="PROSITE" id="PS51192">
    <property type="entry name" value="HELICASE_ATP_BIND_1"/>
    <property type="match status" value="1"/>
</dbReference>
<keyword evidence="6" id="KW-0479">Metal-binding</keyword>
<feature type="compositionally biased region" description="Gly residues" evidence="7">
    <location>
        <begin position="19"/>
        <end position="53"/>
    </location>
</feature>
<dbReference type="GO" id="GO:0005634">
    <property type="term" value="C:nucleus"/>
    <property type="evidence" value="ECO:0007669"/>
    <property type="project" value="TreeGrafter"/>
</dbReference>
<dbReference type="Pfam" id="PF00176">
    <property type="entry name" value="SNF2-rel_dom"/>
    <property type="match status" value="1"/>
</dbReference>
<comment type="similarity">
    <text evidence="1">Belongs to the SNF2/RAD54 helicase family. RAD16 subfamily.</text>
</comment>
<dbReference type="Gene3D" id="3.40.50.300">
    <property type="entry name" value="P-loop containing nucleotide triphosphate hydrolases"/>
    <property type="match status" value="1"/>
</dbReference>
<dbReference type="InterPro" id="IPR001841">
    <property type="entry name" value="Znf_RING"/>
</dbReference>
<reference evidence="11" key="1">
    <citation type="submission" date="2020-10" db="EMBL/GenBank/DDBJ databases">
        <title>Unveiling of a novel bifunctional photoreceptor, Dualchrome1, isolated from a cosmopolitan green alga.</title>
        <authorList>
            <person name="Suzuki S."/>
            <person name="Kawachi M."/>
        </authorList>
    </citation>
    <scope>NUCLEOTIDE SEQUENCE</scope>
    <source>
        <strain evidence="11">NIES 2893</strain>
    </source>
</reference>
<dbReference type="PROSITE" id="PS50089">
    <property type="entry name" value="ZF_RING_2"/>
    <property type="match status" value="1"/>
</dbReference>
<gene>
    <name evidence="11" type="ORF">PPROV_000725900</name>
</gene>
<evidence type="ECO:0000313" key="11">
    <source>
        <dbReference type="EMBL" id="GHP08521.1"/>
    </source>
</evidence>
<dbReference type="InterPro" id="IPR038718">
    <property type="entry name" value="SNF2-like_sf"/>
</dbReference>
<dbReference type="GO" id="GO:0005524">
    <property type="term" value="F:ATP binding"/>
    <property type="evidence" value="ECO:0007669"/>
    <property type="project" value="UniProtKB-KW"/>
</dbReference>
<dbReference type="CDD" id="cd18008">
    <property type="entry name" value="DEXDc_SHPRH-like"/>
    <property type="match status" value="1"/>
</dbReference>
<evidence type="ECO:0008006" key="13">
    <source>
        <dbReference type="Google" id="ProtNLM"/>
    </source>
</evidence>
<evidence type="ECO:0000256" key="7">
    <source>
        <dbReference type="SAM" id="MobiDB-lite"/>
    </source>
</evidence>
<dbReference type="InterPro" id="IPR014001">
    <property type="entry name" value="Helicase_ATP-bd"/>
</dbReference>
<dbReference type="OrthoDB" id="568332at2759"/>
<dbReference type="Gene3D" id="3.30.40.10">
    <property type="entry name" value="Zinc/RING finger domain, C3HC4 (zinc finger)"/>
    <property type="match status" value="1"/>
</dbReference>
<dbReference type="GO" id="GO:0008270">
    <property type="term" value="F:zinc ion binding"/>
    <property type="evidence" value="ECO:0007669"/>
    <property type="project" value="UniProtKB-KW"/>
</dbReference>
<sequence>MPGVALEEVYTKAKRRRGAPGGGAPGGGGAGGGGAPGGGAGGGGAPSGGGGGASSSSSSHSRNKRARSSAAAAHDPPPPPPPYIHLHDASVPCSVPPVVATDLAGRSSFDWKSKEYAKMVAERHENCDVLRYLGRIDIQVRTTSKTTISSLVGEVVPPYRRVLAHPRGRMPRIVETWHTETGETCTNQKSLVSIPLLHQAIESFKINVAEEAAKTVDSLDALMRPAASPWHMPLVRVLGNLPDDPLAVEDTLHLQVYASRLLFELVADDAVRTVLAALGDEHIATPLTDPNAGAGAEVYTAGVDDASGNSSSSSIDPDSLLSSAIMTKSYGGNTSSSTSSSLLSVSLLPYQQHAVAWMEQQEAATGLGLNALFWETRRFPHTDDVYYAMPASGDLRLSPVPACRGGMLCEEMGMGKTVEVLALATNDMQRNTNVKPTLIVAPPTLLFQWKSEAEKCAPSLRLVMHHVDGGTADRATSTASAKALRNAQIVLTTYRTIETEGRVRVTQQKGGKRKPDNLLKHVEWRRVVLDECQEVRSSTTQLARNCQELESDFRWMVSGTPLHTGLDDLNGELAFLQVYPFCLLDATDGFWKLRVKDPIACGNPQARKLVVDLLRAVLCRHVKSQRLLTDGSSILSLNESSLVHSPVLFNQVEDASHRFVASFLNHHASSEAALARDAAATSVTTSSTATAANKLASGLLRLVKQSVTSPRLVQHAEAEKLLRRTLRPKHRHGTATTDATNSRLQAMDARSAMVHLLQPREAAGAGRFAAEGFVSFQGTASAWRGASRTYGSVPVEQRLETALREALAALSKAIGSIPPEKKTNGSDDSDAVNLQRTAHASIVAQRKALDEIGGHRERSETPARMPRDFAGSKDQKRAERDRLEADRIVSQPAMKLERKRMLLNVNAAMPSTIEAAIEAANAIAESARREANAEASKRKGKGSAIASSKTVRQKEADAALSIAATLAATSDAKLSYCNLLADVLAGLGDQISDGSNLAIEAVTQSGFEALHALAKGEEQQCSICLRNMKGPCVTPCVHMSCTSCFLKWFDAEQGATARCVLCRQPVSLGEVVRIIPQKETDHVVAAAAAGAAASTSQVAAAAPEASWQGVRATLDEEPLDIAKFPPLMHMCARFPALSNDGGTYLAHHASATTSRDVSDDPKFRAMLREVSDAGDEDAKVVIFSQSKETLQLAQLALFEQSVTQAIVMSGMAATARQESVVSFVDGDARVLLLQAGVAAAGLTLTVASKIIFLEPFEVEGDVKQALGRVHRIGQTKAVRASVLYVKGSVEERLLAQANTQAFATLPVAERVARLLGAT</sequence>
<feature type="domain" description="Helicase ATP-binding" evidence="9">
    <location>
        <begin position="397"/>
        <end position="579"/>
    </location>
</feature>
<name>A0A830HSR7_9CHLO</name>
<evidence type="ECO:0000256" key="2">
    <source>
        <dbReference type="ARBA" id="ARBA00022741"/>
    </source>
</evidence>
<dbReference type="Pfam" id="PF13920">
    <property type="entry name" value="zf-C3HC4_3"/>
    <property type="match status" value="1"/>
</dbReference>
<evidence type="ECO:0000259" key="10">
    <source>
        <dbReference type="PROSITE" id="PS51194"/>
    </source>
</evidence>
<dbReference type="InterPro" id="IPR000330">
    <property type="entry name" value="SNF2_N"/>
</dbReference>
<dbReference type="SMART" id="SM00487">
    <property type="entry name" value="DEXDc"/>
    <property type="match status" value="1"/>
</dbReference>
<feature type="domain" description="Helicase C-terminal" evidence="10">
    <location>
        <begin position="1166"/>
        <end position="1313"/>
    </location>
</feature>
<dbReference type="CDD" id="cd18793">
    <property type="entry name" value="SF2_C_SNF"/>
    <property type="match status" value="1"/>
</dbReference>
<keyword evidence="4" id="KW-0347">Helicase</keyword>
<dbReference type="InterPro" id="IPR013083">
    <property type="entry name" value="Znf_RING/FYVE/PHD"/>
</dbReference>
<dbReference type="InterPro" id="IPR050628">
    <property type="entry name" value="SNF2_RAD54_helicase_TF"/>
</dbReference>
<protein>
    <recommendedName>
        <fullName evidence="13">RING-type domain-containing protein</fullName>
    </recommendedName>
</protein>
<dbReference type="Pfam" id="PF00271">
    <property type="entry name" value="Helicase_C"/>
    <property type="match status" value="1"/>
</dbReference>
<keyword evidence="2" id="KW-0547">Nucleotide-binding</keyword>
<accession>A0A830HSR7</accession>
<keyword evidence="5" id="KW-0067">ATP-binding</keyword>
<dbReference type="PROSITE" id="PS51194">
    <property type="entry name" value="HELICASE_CTER"/>
    <property type="match status" value="1"/>
</dbReference>
<dbReference type="EMBL" id="BNJQ01000021">
    <property type="protein sequence ID" value="GHP08521.1"/>
    <property type="molecule type" value="Genomic_DNA"/>
</dbReference>
<organism evidence="11 12">
    <name type="scientific">Pycnococcus provasolii</name>
    <dbReference type="NCBI Taxonomy" id="41880"/>
    <lineage>
        <taxon>Eukaryota</taxon>
        <taxon>Viridiplantae</taxon>
        <taxon>Chlorophyta</taxon>
        <taxon>Pseudoscourfieldiophyceae</taxon>
        <taxon>Pseudoscourfieldiales</taxon>
        <taxon>Pycnococcaceae</taxon>
        <taxon>Pycnococcus</taxon>
    </lineage>
</organism>
<keyword evidence="6" id="KW-0862">Zinc</keyword>
<evidence type="ECO:0000259" key="9">
    <source>
        <dbReference type="PROSITE" id="PS51192"/>
    </source>
</evidence>
<dbReference type="Gene3D" id="3.40.50.10810">
    <property type="entry name" value="Tandem AAA-ATPase domain"/>
    <property type="match status" value="1"/>
</dbReference>
<dbReference type="InterPro" id="IPR027417">
    <property type="entry name" value="P-loop_NTPase"/>
</dbReference>
<dbReference type="GO" id="GO:0006281">
    <property type="term" value="P:DNA repair"/>
    <property type="evidence" value="ECO:0007669"/>
    <property type="project" value="TreeGrafter"/>
</dbReference>
<dbReference type="InterPro" id="IPR049730">
    <property type="entry name" value="SNF2/RAD54-like_C"/>
</dbReference>
<keyword evidence="3" id="KW-0378">Hydrolase</keyword>
<keyword evidence="6" id="KW-0863">Zinc-finger</keyword>
<dbReference type="SUPFAM" id="SSF57850">
    <property type="entry name" value="RING/U-box"/>
    <property type="match status" value="1"/>
</dbReference>
<dbReference type="GO" id="GO:0016787">
    <property type="term" value="F:hydrolase activity"/>
    <property type="evidence" value="ECO:0007669"/>
    <property type="project" value="UniProtKB-KW"/>
</dbReference>
<proteinExistence type="inferred from homology"/>
<evidence type="ECO:0000256" key="4">
    <source>
        <dbReference type="ARBA" id="ARBA00022806"/>
    </source>
</evidence>
<dbReference type="Proteomes" id="UP000660262">
    <property type="component" value="Unassembled WGS sequence"/>
</dbReference>
<evidence type="ECO:0000256" key="1">
    <source>
        <dbReference type="ARBA" id="ARBA00008438"/>
    </source>
</evidence>
<evidence type="ECO:0000256" key="3">
    <source>
        <dbReference type="ARBA" id="ARBA00022801"/>
    </source>
</evidence>
<dbReference type="PANTHER" id="PTHR45626:SF38">
    <property type="entry name" value="DEAD-BOX PROTEIN"/>
    <property type="match status" value="1"/>
</dbReference>
<dbReference type="GO" id="GO:0008094">
    <property type="term" value="F:ATP-dependent activity, acting on DNA"/>
    <property type="evidence" value="ECO:0007669"/>
    <property type="project" value="TreeGrafter"/>
</dbReference>
<dbReference type="GO" id="GO:0004386">
    <property type="term" value="F:helicase activity"/>
    <property type="evidence" value="ECO:0007669"/>
    <property type="project" value="UniProtKB-KW"/>
</dbReference>
<dbReference type="SUPFAM" id="SSF52540">
    <property type="entry name" value="P-loop containing nucleoside triphosphate hydrolases"/>
    <property type="match status" value="2"/>
</dbReference>
<keyword evidence="12" id="KW-1185">Reference proteome</keyword>
<feature type="region of interest" description="Disordered" evidence="7">
    <location>
        <begin position="850"/>
        <end position="885"/>
    </location>
</feature>
<dbReference type="PANTHER" id="PTHR45626">
    <property type="entry name" value="TRANSCRIPTION TERMINATION FACTOR 2-RELATED"/>
    <property type="match status" value="1"/>
</dbReference>